<proteinExistence type="evidence at transcript level"/>
<reference evidence="1" key="1">
    <citation type="journal article" date="2009" name="Plant Mol. Biol.">
        <title>Insights into corn genes derived from large-scale cDNA sequencing.</title>
        <authorList>
            <person name="Alexandrov N.N."/>
            <person name="Brover V.V."/>
            <person name="Freidin S."/>
            <person name="Troukhan M.E."/>
            <person name="Tatarinova T.V."/>
            <person name="Zhang H."/>
            <person name="Swaller T.J."/>
            <person name="Lu Y.P."/>
            <person name="Bouck J."/>
            <person name="Flavell R.B."/>
            <person name="Feldmann K.A."/>
        </authorList>
    </citation>
    <scope>NUCLEOTIDE SEQUENCE</scope>
</reference>
<evidence type="ECO:0000313" key="1">
    <source>
        <dbReference type="EMBL" id="ACG44356.1"/>
    </source>
</evidence>
<accession>B6U4S3</accession>
<dbReference type="EMBL" id="EU974998">
    <property type="protein sequence ID" value="ACG47116.1"/>
    <property type="molecule type" value="mRNA"/>
</dbReference>
<protein>
    <submittedName>
        <fullName evidence="1">Uncharacterized protein</fullName>
    </submittedName>
</protein>
<organism evidence="1">
    <name type="scientific">Zea mays</name>
    <name type="common">Maize</name>
    <dbReference type="NCBI Taxonomy" id="4577"/>
    <lineage>
        <taxon>Eukaryota</taxon>
        <taxon>Viridiplantae</taxon>
        <taxon>Streptophyta</taxon>
        <taxon>Embryophyta</taxon>
        <taxon>Tracheophyta</taxon>
        <taxon>Spermatophyta</taxon>
        <taxon>Magnoliopsida</taxon>
        <taxon>Liliopsida</taxon>
        <taxon>Poales</taxon>
        <taxon>Poaceae</taxon>
        <taxon>PACMAD clade</taxon>
        <taxon>Panicoideae</taxon>
        <taxon>Andropogonodae</taxon>
        <taxon>Andropogoneae</taxon>
        <taxon>Tripsacinae</taxon>
        <taxon>Zea</taxon>
    </lineage>
</organism>
<dbReference type="AlphaFoldDB" id="B6U4S3"/>
<dbReference type="HOGENOM" id="CLU_3242895_0_0_1"/>
<name>B6U4S3_MAIZE</name>
<dbReference type="EMBL" id="EU972238">
    <property type="protein sequence ID" value="ACG44356.1"/>
    <property type="molecule type" value="mRNA"/>
</dbReference>
<sequence>MGMLIDKTKQMTLIWWARPLLSLVGLVHHRRLCVLRDWSAAAH</sequence>